<dbReference type="OrthoDB" id="262547at2759"/>
<name>A0A0C3H0H0_OIDMZ</name>
<sequence>MPVHYDRLPQSSSEFDFDDGSEFKRKRPRSHSLTYIFAILRKTRRLYRPLYILIFLVFLLVLQVTVNTSYLHPPPFHPSADETVYIAANIIDPTLIDGAWGKSLLDLVDLIGKDRVYAEYKAACGTDFVRSWKYYDTFATRDAEGYSMGVPIFPWFSSEGDARSRKDVLEQRSAVRVKSCWGGIVAFDGRYFQGGAAKAPRSFSLAEREESKAVQPPQLPIRFRSSTESFWEASECCLVHADLIASSPLPSTSSGSDPWDTGIYMNPYVRVSYDATTHSRLWIGKRFERLAAFLQRFINWCAKMPRMNTRRAEVEGDVISERIWVPRN</sequence>
<keyword evidence="1" id="KW-0472">Membrane</keyword>
<dbReference type="Pfam" id="PF11735">
    <property type="entry name" value="CAP59_mtransfer"/>
    <property type="match status" value="1"/>
</dbReference>
<feature type="non-terminal residue" evidence="2">
    <location>
        <position position="328"/>
    </location>
</feature>
<organism evidence="2 3">
    <name type="scientific">Oidiodendron maius (strain Zn)</name>
    <dbReference type="NCBI Taxonomy" id="913774"/>
    <lineage>
        <taxon>Eukaryota</taxon>
        <taxon>Fungi</taxon>
        <taxon>Dikarya</taxon>
        <taxon>Ascomycota</taxon>
        <taxon>Pezizomycotina</taxon>
        <taxon>Leotiomycetes</taxon>
        <taxon>Leotiomycetes incertae sedis</taxon>
        <taxon>Myxotrichaceae</taxon>
        <taxon>Oidiodendron</taxon>
    </lineage>
</organism>
<dbReference type="PANTHER" id="PTHR34144:SF8">
    <property type="entry name" value="GLYCOSYLTRANSFERASE FAMILY 69 PROTEIN"/>
    <property type="match status" value="1"/>
</dbReference>
<evidence type="ECO:0000313" key="2">
    <source>
        <dbReference type="EMBL" id="KIN01681.1"/>
    </source>
</evidence>
<dbReference type="HOGENOM" id="CLU_848764_0_0_1"/>
<dbReference type="GO" id="GO:0016740">
    <property type="term" value="F:transferase activity"/>
    <property type="evidence" value="ECO:0007669"/>
    <property type="project" value="UniProtKB-KW"/>
</dbReference>
<proteinExistence type="predicted"/>
<feature type="transmembrane region" description="Helical" evidence="1">
    <location>
        <begin position="50"/>
        <end position="71"/>
    </location>
</feature>
<gene>
    <name evidence="2" type="ORF">OIDMADRAFT_196122</name>
</gene>
<dbReference type="EMBL" id="KN832875">
    <property type="protein sequence ID" value="KIN01681.1"/>
    <property type="molecule type" value="Genomic_DNA"/>
</dbReference>
<keyword evidence="1" id="KW-0812">Transmembrane</keyword>
<evidence type="ECO:0000256" key="1">
    <source>
        <dbReference type="SAM" id="Phobius"/>
    </source>
</evidence>
<dbReference type="PANTHER" id="PTHR34144">
    <property type="entry name" value="CHROMOSOME 8, WHOLE GENOME SHOTGUN SEQUENCE"/>
    <property type="match status" value="1"/>
</dbReference>
<protein>
    <submittedName>
        <fullName evidence="2">Glycosyltransferase family 69 protein</fullName>
    </submittedName>
</protein>
<reference evidence="3" key="2">
    <citation type="submission" date="2015-01" db="EMBL/GenBank/DDBJ databases">
        <title>Evolutionary Origins and Diversification of the Mycorrhizal Mutualists.</title>
        <authorList>
            <consortium name="DOE Joint Genome Institute"/>
            <consortium name="Mycorrhizal Genomics Consortium"/>
            <person name="Kohler A."/>
            <person name="Kuo A."/>
            <person name="Nagy L.G."/>
            <person name="Floudas D."/>
            <person name="Copeland A."/>
            <person name="Barry K.W."/>
            <person name="Cichocki N."/>
            <person name="Veneault-Fourrey C."/>
            <person name="LaButti K."/>
            <person name="Lindquist E.A."/>
            <person name="Lipzen A."/>
            <person name="Lundell T."/>
            <person name="Morin E."/>
            <person name="Murat C."/>
            <person name="Riley R."/>
            <person name="Ohm R."/>
            <person name="Sun H."/>
            <person name="Tunlid A."/>
            <person name="Henrissat B."/>
            <person name="Grigoriev I.V."/>
            <person name="Hibbett D.S."/>
            <person name="Martin F."/>
        </authorList>
    </citation>
    <scope>NUCLEOTIDE SEQUENCE [LARGE SCALE GENOMIC DNA]</scope>
    <source>
        <strain evidence="3">Zn</strain>
    </source>
</reference>
<keyword evidence="2" id="KW-0808">Transferase</keyword>
<dbReference type="STRING" id="913774.A0A0C3H0H0"/>
<dbReference type="InParanoid" id="A0A0C3H0H0"/>
<keyword evidence="1" id="KW-1133">Transmembrane helix</keyword>
<evidence type="ECO:0000313" key="3">
    <source>
        <dbReference type="Proteomes" id="UP000054321"/>
    </source>
</evidence>
<keyword evidence="3" id="KW-1185">Reference proteome</keyword>
<dbReference type="AlphaFoldDB" id="A0A0C3H0H0"/>
<dbReference type="Proteomes" id="UP000054321">
    <property type="component" value="Unassembled WGS sequence"/>
</dbReference>
<dbReference type="InterPro" id="IPR021047">
    <property type="entry name" value="Mannosyltransferase_CMT1"/>
</dbReference>
<accession>A0A0C3H0H0</accession>
<reference evidence="2 3" key="1">
    <citation type="submission" date="2014-04" db="EMBL/GenBank/DDBJ databases">
        <authorList>
            <consortium name="DOE Joint Genome Institute"/>
            <person name="Kuo A."/>
            <person name="Martino E."/>
            <person name="Perotto S."/>
            <person name="Kohler A."/>
            <person name="Nagy L.G."/>
            <person name="Floudas D."/>
            <person name="Copeland A."/>
            <person name="Barry K.W."/>
            <person name="Cichocki N."/>
            <person name="Veneault-Fourrey C."/>
            <person name="LaButti K."/>
            <person name="Lindquist E.A."/>
            <person name="Lipzen A."/>
            <person name="Lundell T."/>
            <person name="Morin E."/>
            <person name="Murat C."/>
            <person name="Sun H."/>
            <person name="Tunlid A."/>
            <person name="Henrissat B."/>
            <person name="Grigoriev I.V."/>
            <person name="Hibbett D.S."/>
            <person name="Martin F."/>
            <person name="Nordberg H.P."/>
            <person name="Cantor M.N."/>
            <person name="Hua S.X."/>
        </authorList>
    </citation>
    <scope>NUCLEOTIDE SEQUENCE [LARGE SCALE GENOMIC DNA]</scope>
    <source>
        <strain evidence="2 3">Zn</strain>
    </source>
</reference>